<dbReference type="Gene3D" id="3.55.50.10">
    <property type="entry name" value="Baseplate protein-like domains"/>
    <property type="match status" value="1"/>
</dbReference>
<dbReference type="RefSeq" id="WP_076200977.1">
    <property type="nucleotide sequence ID" value="NZ_CP019236.1"/>
</dbReference>
<dbReference type="Pfam" id="PF22255">
    <property type="entry name" value="Gp44-like_2nd"/>
    <property type="match status" value="1"/>
</dbReference>
<keyword evidence="5" id="KW-1185">Reference proteome</keyword>
<dbReference type="InterPro" id="IPR053982">
    <property type="entry name" value="Gp44/GpP-like_C"/>
</dbReference>
<reference evidence="4 5" key="1">
    <citation type="submission" date="2017-01" db="EMBL/GenBank/DDBJ databases">
        <authorList>
            <person name="Mah S.A."/>
            <person name="Swanson W.J."/>
            <person name="Moy G.W."/>
            <person name="Vacquier V.D."/>
        </authorList>
    </citation>
    <scope>NUCLEOTIDE SEQUENCE [LARGE SCALE GENOMIC DNA]</scope>
    <source>
        <strain evidence="4 5">DCY110</strain>
    </source>
</reference>
<feature type="domain" description="Baseplate hub protein gp44-like N-terminal" evidence="1">
    <location>
        <begin position="8"/>
        <end position="94"/>
    </location>
</feature>
<feature type="domain" description="Baseplate hub protein gp44/GpP-like second" evidence="3">
    <location>
        <begin position="149"/>
        <end position="218"/>
    </location>
</feature>
<dbReference type="Pfam" id="PF21929">
    <property type="entry name" value="GpP_4th"/>
    <property type="match status" value="1"/>
</dbReference>
<gene>
    <name evidence="4" type="ORF">RD110_18575</name>
</gene>
<dbReference type="InterPro" id="IPR049354">
    <property type="entry name" value="GpP-like_N"/>
</dbReference>
<evidence type="ECO:0000259" key="3">
    <source>
        <dbReference type="Pfam" id="PF22255"/>
    </source>
</evidence>
<dbReference type="SUPFAM" id="SSF69279">
    <property type="entry name" value="Phage tail proteins"/>
    <property type="match status" value="3"/>
</dbReference>
<dbReference type="OrthoDB" id="9016931at2"/>
<feature type="domain" description="Baseplate hub protein gp44/GpP-like C-terminal" evidence="2">
    <location>
        <begin position="314"/>
        <end position="393"/>
    </location>
</feature>
<evidence type="ECO:0000313" key="5">
    <source>
        <dbReference type="Proteomes" id="UP000186609"/>
    </source>
</evidence>
<dbReference type="Proteomes" id="UP000186609">
    <property type="component" value="Chromosome"/>
</dbReference>
<evidence type="ECO:0000313" key="4">
    <source>
        <dbReference type="EMBL" id="APW38960.1"/>
    </source>
</evidence>
<proteinExistence type="predicted"/>
<evidence type="ECO:0000259" key="1">
    <source>
        <dbReference type="Pfam" id="PF21683"/>
    </source>
</evidence>
<dbReference type="EMBL" id="CP019236">
    <property type="protein sequence ID" value="APW38960.1"/>
    <property type="molecule type" value="Genomic_DNA"/>
</dbReference>
<organism evidence="4 5">
    <name type="scientific">Rhodoferax koreensis</name>
    <dbReference type="NCBI Taxonomy" id="1842727"/>
    <lineage>
        <taxon>Bacteria</taxon>
        <taxon>Pseudomonadati</taxon>
        <taxon>Pseudomonadota</taxon>
        <taxon>Betaproteobacteria</taxon>
        <taxon>Burkholderiales</taxon>
        <taxon>Comamonadaceae</taxon>
        <taxon>Rhodoferax</taxon>
    </lineage>
</organism>
<name>A0A1P8JYY1_9BURK</name>
<dbReference type="KEGG" id="rhy:RD110_18575"/>
<evidence type="ECO:0008006" key="6">
    <source>
        <dbReference type="Google" id="ProtNLM"/>
    </source>
</evidence>
<accession>A0A1P8JYY1</accession>
<dbReference type="AlphaFoldDB" id="A0A1P8JYY1"/>
<evidence type="ECO:0000259" key="2">
    <source>
        <dbReference type="Pfam" id="PF21929"/>
    </source>
</evidence>
<dbReference type="Gene3D" id="2.30.300.10">
    <property type="entry name" value="Baseplate protein-like domain - beta roll fold"/>
    <property type="match status" value="2"/>
</dbReference>
<sequence>MIDESNLVRLVVDGTEFGGWKNVRIEAGIERQARSFDLEVTDRWPGQTDVPRRVQPGDACTLYIGEDLVATGYIDGTPIRYDGTSLSVGIRGRSKTADLVDCCPIQGSKGAPGGTGSTGKGWAALNLTAVDGTKAAAAKTVKPNAKGGSGGQWRGVKLEQIASDMAAPYGVTVRAEVDTGGTLAFQVQQGETVFESIDRMLRIRHCLATDNAQGDLVFIVAGSGGKAGVALELGVNIRAAEAALDFSKVFSEYICKGQKSVTSQQTDEDEAGEDVDTAVTSSIGSSASVTDNRVSRHRLLVLRQSGQVDEGTCADRVRYERAHRAAKALETTYTVDGWRQSDTAGLWVPNQIVRVVDSVIGFETEMLVAEVKYLLDEQGQRTELRVGPVDGYVSAAQKKQKKGKNVKIVKDRYASGGLGLSGESE</sequence>
<protein>
    <recommendedName>
        <fullName evidence="6">Baseplate protein</fullName>
    </recommendedName>
</protein>
<dbReference type="STRING" id="1842727.RD110_18575"/>
<dbReference type="Pfam" id="PF21683">
    <property type="entry name" value="GpP-like_1st"/>
    <property type="match status" value="1"/>
</dbReference>
<dbReference type="InterPro" id="IPR053981">
    <property type="entry name" value="Gp44/GpP-like_2nd"/>
</dbReference>